<dbReference type="CDD" id="cd05269">
    <property type="entry name" value="TMR_SDR_a"/>
    <property type="match status" value="1"/>
</dbReference>
<sequence>MTYAVTGASGPLGGLAVEALLERGVPAGEIVAIVRDPDKAAGLAARDVQVRRGDYSEPGSLATALDGVDRLLLVSGSEVGRRVAQHGNVIDAARAAGVGRIVYTSLPRADTSSLPLAPEHKATEELLAAADVATTVLRNNWYAENYTARTAEYVERGAILSATGDGRIGLATRADYAAAAAAALVDDSHAGRTYELAGPPVTLGDLAAAITEVTGRTVVHTSVTPAELVATLTGAGLDEGTAQFVGALDEGISRGDLDVDSTDLVALVGRPSTPLVEAVRAALG</sequence>
<dbReference type="RefSeq" id="WP_132423058.1">
    <property type="nucleotide sequence ID" value="NZ_SMFZ01000001.1"/>
</dbReference>
<dbReference type="PANTHER" id="PTHR47129">
    <property type="entry name" value="QUINONE OXIDOREDUCTASE 2"/>
    <property type="match status" value="1"/>
</dbReference>
<dbReference type="EMBL" id="SMFZ01000001">
    <property type="protein sequence ID" value="TCK26187.1"/>
    <property type="molecule type" value="Genomic_DNA"/>
</dbReference>
<dbReference type="PANTHER" id="PTHR47129:SF1">
    <property type="entry name" value="NMRA-LIKE DOMAIN-CONTAINING PROTEIN"/>
    <property type="match status" value="1"/>
</dbReference>
<dbReference type="SUPFAM" id="SSF51735">
    <property type="entry name" value="NAD(P)-binding Rossmann-fold domains"/>
    <property type="match status" value="1"/>
</dbReference>
<accession>A0A4R1HU37</accession>
<feature type="domain" description="NAD(P)-binding" evidence="1">
    <location>
        <begin position="7"/>
        <end position="186"/>
    </location>
</feature>
<comment type="caution">
    <text evidence="2">The sequence shown here is derived from an EMBL/GenBank/DDBJ whole genome shotgun (WGS) entry which is preliminary data.</text>
</comment>
<dbReference type="Proteomes" id="UP000295560">
    <property type="component" value="Unassembled WGS sequence"/>
</dbReference>
<protein>
    <submittedName>
        <fullName evidence="2">NAD(P)H dehydrogenase (Quinone)</fullName>
    </submittedName>
</protein>
<evidence type="ECO:0000313" key="2">
    <source>
        <dbReference type="EMBL" id="TCK26187.1"/>
    </source>
</evidence>
<dbReference type="InterPro" id="IPR016040">
    <property type="entry name" value="NAD(P)-bd_dom"/>
</dbReference>
<name>A0A4R1HU37_PSEEN</name>
<dbReference type="Gene3D" id="3.90.25.10">
    <property type="entry name" value="UDP-galactose 4-epimerase, domain 1"/>
    <property type="match status" value="1"/>
</dbReference>
<proteinExistence type="predicted"/>
<evidence type="ECO:0000313" key="3">
    <source>
        <dbReference type="Proteomes" id="UP000295560"/>
    </source>
</evidence>
<reference evidence="2 3" key="1">
    <citation type="submission" date="2019-03" db="EMBL/GenBank/DDBJ databases">
        <title>Sequencing the genomes of 1000 actinobacteria strains.</title>
        <authorList>
            <person name="Klenk H.-P."/>
        </authorList>
    </citation>
    <scope>NUCLEOTIDE SEQUENCE [LARGE SCALE GENOMIC DNA]</scope>
    <source>
        <strain evidence="2 3">DSM 44969</strain>
    </source>
</reference>
<gene>
    <name evidence="2" type="ORF">EV378_2016</name>
</gene>
<evidence type="ECO:0000259" key="1">
    <source>
        <dbReference type="Pfam" id="PF13460"/>
    </source>
</evidence>
<organism evidence="2 3">
    <name type="scientific">Pseudonocardia endophytica</name>
    <dbReference type="NCBI Taxonomy" id="401976"/>
    <lineage>
        <taxon>Bacteria</taxon>
        <taxon>Bacillati</taxon>
        <taxon>Actinomycetota</taxon>
        <taxon>Actinomycetes</taxon>
        <taxon>Pseudonocardiales</taxon>
        <taxon>Pseudonocardiaceae</taxon>
        <taxon>Pseudonocardia</taxon>
    </lineage>
</organism>
<dbReference type="InterPro" id="IPR052718">
    <property type="entry name" value="NmrA-type_oxidoreductase"/>
</dbReference>
<dbReference type="InterPro" id="IPR036291">
    <property type="entry name" value="NAD(P)-bd_dom_sf"/>
</dbReference>
<keyword evidence="3" id="KW-1185">Reference proteome</keyword>
<dbReference type="Pfam" id="PF13460">
    <property type="entry name" value="NAD_binding_10"/>
    <property type="match status" value="1"/>
</dbReference>
<dbReference type="OrthoDB" id="5510591at2"/>
<dbReference type="AlphaFoldDB" id="A0A4R1HU37"/>
<dbReference type="Gene3D" id="3.40.50.720">
    <property type="entry name" value="NAD(P)-binding Rossmann-like Domain"/>
    <property type="match status" value="1"/>
</dbReference>